<evidence type="ECO:0000259" key="4">
    <source>
        <dbReference type="Pfam" id="PF25954"/>
    </source>
</evidence>
<feature type="domain" description="CusB-like beta-barrel" evidence="4">
    <location>
        <begin position="196"/>
        <end position="269"/>
    </location>
</feature>
<dbReference type="Gene3D" id="2.40.420.20">
    <property type="match status" value="1"/>
</dbReference>
<organism evidence="6 7">
    <name type="scientific">Shewanella fodinae</name>
    <dbReference type="NCBI Taxonomy" id="552357"/>
    <lineage>
        <taxon>Bacteria</taxon>
        <taxon>Pseudomonadati</taxon>
        <taxon>Pseudomonadota</taxon>
        <taxon>Gammaproteobacteria</taxon>
        <taxon>Alteromonadales</taxon>
        <taxon>Shewanellaceae</taxon>
        <taxon>Shewanella</taxon>
    </lineage>
</organism>
<dbReference type="Pfam" id="PF25954">
    <property type="entry name" value="Beta-barrel_RND_2"/>
    <property type="match status" value="1"/>
</dbReference>
<evidence type="ECO:0000313" key="7">
    <source>
        <dbReference type="Proteomes" id="UP000294832"/>
    </source>
</evidence>
<dbReference type="GO" id="GO:1990281">
    <property type="term" value="C:efflux pump complex"/>
    <property type="evidence" value="ECO:0007669"/>
    <property type="project" value="TreeGrafter"/>
</dbReference>
<keyword evidence="7" id="KW-1185">Reference proteome</keyword>
<comment type="caution">
    <text evidence="6">The sequence shown here is derived from an EMBL/GenBank/DDBJ whole genome shotgun (WGS) entry which is preliminary data.</text>
</comment>
<feature type="domain" description="Multidrug resistance protein MdtA-like barrel-sandwich hybrid" evidence="3">
    <location>
        <begin position="63"/>
        <end position="183"/>
    </location>
</feature>
<dbReference type="InterPro" id="IPR006143">
    <property type="entry name" value="RND_pump_MFP"/>
</dbReference>
<dbReference type="Gene3D" id="2.40.50.100">
    <property type="match status" value="1"/>
</dbReference>
<dbReference type="PANTHER" id="PTHR30469:SF16">
    <property type="entry name" value="HAE1 FAMILY EFFLUX PUMP MFP COMPONENT"/>
    <property type="match status" value="1"/>
</dbReference>
<dbReference type="InterPro" id="IPR058625">
    <property type="entry name" value="MdtA-like_BSH"/>
</dbReference>
<keyword evidence="2" id="KW-0175">Coiled coil</keyword>
<evidence type="ECO:0000313" key="6">
    <source>
        <dbReference type="EMBL" id="TCN83383.1"/>
    </source>
</evidence>
<proteinExistence type="inferred from homology"/>
<feature type="domain" description="YknX-like C-terminal permuted SH3-like" evidence="5">
    <location>
        <begin position="275"/>
        <end position="339"/>
    </location>
</feature>
<dbReference type="OrthoDB" id="9806939at2"/>
<dbReference type="PANTHER" id="PTHR30469">
    <property type="entry name" value="MULTIDRUG RESISTANCE PROTEIN MDTA"/>
    <property type="match status" value="1"/>
</dbReference>
<dbReference type="FunFam" id="2.40.30.170:FF:000010">
    <property type="entry name" value="Efflux RND transporter periplasmic adaptor subunit"/>
    <property type="match status" value="1"/>
</dbReference>
<accession>A0A4V2RS83</accession>
<dbReference type="Gene3D" id="1.10.287.470">
    <property type="entry name" value="Helix hairpin bin"/>
    <property type="match status" value="1"/>
</dbReference>
<dbReference type="Gene3D" id="2.40.30.170">
    <property type="match status" value="1"/>
</dbReference>
<dbReference type="InterPro" id="IPR058792">
    <property type="entry name" value="Beta-barrel_RND_2"/>
</dbReference>
<dbReference type="NCBIfam" id="TIGR01730">
    <property type="entry name" value="RND_mfp"/>
    <property type="match status" value="1"/>
</dbReference>
<evidence type="ECO:0000259" key="5">
    <source>
        <dbReference type="Pfam" id="PF25989"/>
    </source>
</evidence>
<feature type="coiled-coil region" evidence="2">
    <location>
        <begin position="94"/>
        <end position="123"/>
    </location>
</feature>
<dbReference type="GO" id="GO:0015562">
    <property type="term" value="F:efflux transmembrane transporter activity"/>
    <property type="evidence" value="ECO:0007669"/>
    <property type="project" value="TreeGrafter"/>
</dbReference>
<dbReference type="AlphaFoldDB" id="A0A4V2RS83"/>
<protein>
    <submittedName>
        <fullName evidence="6">Membrane fusion protein (Multidrug efflux system)</fullName>
    </submittedName>
</protein>
<comment type="similarity">
    <text evidence="1">Belongs to the membrane fusion protein (MFP) (TC 8.A.1) family.</text>
</comment>
<dbReference type="Proteomes" id="UP000294832">
    <property type="component" value="Unassembled WGS sequence"/>
</dbReference>
<dbReference type="Pfam" id="PF25989">
    <property type="entry name" value="YknX_C"/>
    <property type="match status" value="1"/>
</dbReference>
<evidence type="ECO:0000259" key="3">
    <source>
        <dbReference type="Pfam" id="PF25917"/>
    </source>
</evidence>
<sequence>MKKLLLLLVVISILLAVWWRLDRTPQALSSADQHIAEVVVYHASIQPIRDEVEALGSVSANEAVIVTPIVSDLVTAIYFNDGDMVKAGQLLVQLNDAQQRAQLQQAQVQLAESRRELQRIQGLVDSHTIAASEQDRLQTLIDSALAQVAAANAAVNERQIRAPFAGRLGMRQISLGSLVTPGMEITTLDDIATIKLDFPVPERFIQQLQPGKLVEASAVAYDNKVFNGEVITIDSRVNPETRAITVRAKLPNPDAKLLPGMLMKVRLIKQDRQAILLPESAIVPVQQKHQVYVVTDKNTASRREVTIGQRTHGWVEIVDGVTAGEQVIVRGLMKVREGQLLRVKSAESFSQ</sequence>
<gene>
    <name evidence="6" type="ORF">EDC91_11592</name>
</gene>
<dbReference type="InterPro" id="IPR058637">
    <property type="entry name" value="YknX-like_C"/>
</dbReference>
<evidence type="ECO:0000256" key="2">
    <source>
        <dbReference type="SAM" id="Coils"/>
    </source>
</evidence>
<dbReference type="SUPFAM" id="SSF111369">
    <property type="entry name" value="HlyD-like secretion proteins"/>
    <property type="match status" value="1"/>
</dbReference>
<evidence type="ECO:0000256" key="1">
    <source>
        <dbReference type="ARBA" id="ARBA00009477"/>
    </source>
</evidence>
<reference evidence="6 7" key="1">
    <citation type="submission" date="2019-03" db="EMBL/GenBank/DDBJ databases">
        <title>Freshwater and sediment microbial communities from various areas in North America, analyzing microbe dynamics in response to fracking.</title>
        <authorList>
            <person name="Lamendella R."/>
        </authorList>
    </citation>
    <scope>NUCLEOTIDE SEQUENCE [LARGE SCALE GENOMIC DNA]</scope>
    <source>
        <strain evidence="6 7">74A</strain>
    </source>
</reference>
<name>A0A4V2RS83_9GAMM</name>
<dbReference type="RefSeq" id="WP_133039227.1">
    <property type="nucleotide sequence ID" value="NZ_SLWF01000015.1"/>
</dbReference>
<dbReference type="Pfam" id="PF25917">
    <property type="entry name" value="BSH_RND"/>
    <property type="match status" value="1"/>
</dbReference>
<dbReference type="EMBL" id="SLWF01000015">
    <property type="protein sequence ID" value="TCN83383.1"/>
    <property type="molecule type" value="Genomic_DNA"/>
</dbReference>